<dbReference type="Proteomes" id="UP000574276">
    <property type="component" value="Unassembled WGS sequence"/>
</dbReference>
<dbReference type="Gene3D" id="3.40.50.720">
    <property type="entry name" value="NAD(P)-binding Rossmann-like Domain"/>
    <property type="match status" value="1"/>
</dbReference>
<dbReference type="Gene3D" id="3.40.50.150">
    <property type="entry name" value="Vaccinia Virus protein VP39"/>
    <property type="match status" value="1"/>
</dbReference>
<dbReference type="InterPro" id="IPR029063">
    <property type="entry name" value="SAM-dependent_MTases_sf"/>
</dbReference>
<name>A0A839JWT6_9FIRM</name>
<evidence type="ECO:0000259" key="1">
    <source>
        <dbReference type="Pfam" id="PF05050"/>
    </source>
</evidence>
<comment type="caution">
    <text evidence="2">The sequence shown here is derived from an EMBL/GenBank/DDBJ whole genome shotgun (WGS) entry which is preliminary data.</text>
</comment>
<dbReference type="RefSeq" id="WP_228351464.1">
    <property type="nucleotide sequence ID" value="NZ_JACEGA010000001.1"/>
</dbReference>
<feature type="domain" description="Methyltransferase FkbM" evidence="1">
    <location>
        <begin position="143"/>
        <end position="286"/>
    </location>
</feature>
<keyword evidence="3" id="KW-1185">Reference proteome</keyword>
<dbReference type="EMBL" id="JACEGA010000001">
    <property type="protein sequence ID" value="MBB2181697.1"/>
    <property type="molecule type" value="Genomic_DNA"/>
</dbReference>
<reference evidence="2 3" key="1">
    <citation type="submission" date="2020-07" db="EMBL/GenBank/DDBJ databases">
        <title>Characterization and genome sequencing of isolate MD1, a novel member within the family Lachnospiraceae.</title>
        <authorList>
            <person name="Rettenmaier R."/>
            <person name="Di Bello L."/>
            <person name="Zinser C."/>
            <person name="Scheitz K."/>
            <person name="Liebl W."/>
            <person name="Zverlov V."/>
        </authorList>
    </citation>
    <scope>NUCLEOTIDE SEQUENCE [LARGE SCALE GENOMIC DNA]</scope>
    <source>
        <strain evidence="2 3">MD1</strain>
    </source>
</reference>
<keyword evidence="2" id="KW-0808">Transferase</keyword>
<gene>
    <name evidence="2" type="ORF">H0486_02245</name>
</gene>
<dbReference type="SUPFAM" id="SSF53335">
    <property type="entry name" value="S-adenosyl-L-methionine-dependent methyltransferases"/>
    <property type="match status" value="1"/>
</dbReference>
<dbReference type="GO" id="GO:0008168">
    <property type="term" value="F:methyltransferase activity"/>
    <property type="evidence" value="ECO:0007669"/>
    <property type="project" value="UniProtKB-KW"/>
</dbReference>
<evidence type="ECO:0000313" key="3">
    <source>
        <dbReference type="Proteomes" id="UP000574276"/>
    </source>
</evidence>
<evidence type="ECO:0000313" key="2">
    <source>
        <dbReference type="EMBL" id="MBB2181697.1"/>
    </source>
</evidence>
<protein>
    <submittedName>
        <fullName evidence="2">FkbM family methyltransferase</fullName>
    </submittedName>
</protein>
<sequence length="324" mass="37469">MQYTKKTKWNEIKKKYNYVVAWGTGSLFQMNYRKEYYPLDLLVDGTEKQVGMKFDDLTICGPDKISTDKNDKVLIVIYTIYEYDILNKISELGINADTIIYNLLIIEEAGDRKVPFWNGKHADDMILLELVNRLGFNKKKYLDIGVCHPIMRNNTYLLNEFGWTGVLVEPNPIFRELINIYRKNDLLLECGAGSSNGMLQYYSFPDHLGYGTFEKKIGEIREKSGLACVKLQIPIIGINTIIEEYFETYPAIIDIDIEGMDYEILKVLDTKKYPVEIIMCETQGDEEKYCNMMSEKGYLKYASVGENTIFLRQDIIPNGLFAIK</sequence>
<dbReference type="AlphaFoldDB" id="A0A839JWT6"/>
<dbReference type="GO" id="GO:0032259">
    <property type="term" value="P:methylation"/>
    <property type="evidence" value="ECO:0007669"/>
    <property type="project" value="UniProtKB-KW"/>
</dbReference>
<proteinExistence type="predicted"/>
<dbReference type="Pfam" id="PF05050">
    <property type="entry name" value="Methyltransf_21"/>
    <property type="match status" value="1"/>
</dbReference>
<keyword evidence="2" id="KW-0489">Methyltransferase</keyword>
<organism evidence="2 3">
    <name type="scientific">Variimorphobacter saccharofermentans</name>
    <dbReference type="NCBI Taxonomy" id="2755051"/>
    <lineage>
        <taxon>Bacteria</taxon>
        <taxon>Bacillati</taxon>
        <taxon>Bacillota</taxon>
        <taxon>Clostridia</taxon>
        <taxon>Lachnospirales</taxon>
        <taxon>Lachnospiraceae</taxon>
        <taxon>Variimorphobacter</taxon>
    </lineage>
</organism>
<accession>A0A839JWT6</accession>
<dbReference type="InterPro" id="IPR006342">
    <property type="entry name" value="FkbM_mtfrase"/>
</dbReference>